<protein>
    <submittedName>
        <fullName evidence="2">Uncharacterized protein</fullName>
    </submittedName>
</protein>
<dbReference type="AlphaFoldDB" id="A0A9J6FBV2"/>
<proteinExistence type="predicted"/>
<accession>A0A9J6FBV2</accession>
<comment type="caution">
    <text evidence="2">The sequence shown here is derived from an EMBL/GenBank/DDBJ whole genome shotgun (WGS) entry which is preliminary data.</text>
</comment>
<keyword evidence="3" id="KW-1185">Reference proteome</keyword>
<dbReference type="EMBL" id="JABSTR010000002">
    <property type="protein sequence ID" value="KAH9363742.1"/>
    <property type="molecule type" value="Genomic_DNA"/>
</dbReference>
<dbReference type="VEuPathDB" id="VectorBase:HLOH_062249"/>
<feature type="compositionally biased region" description="Basic and acidic residues" evidence="1">
    <location>
        <begin position="109"/>
        <end position="128"/>
    </location>
</feature>
<feature type="region of interest" description="Disordered" evidence="1">
    <location>
        <begin position="39"/>
        <end position="131"/>
    </location>
</feature>
<dbReference type="Proteomes" id="UP000821853">
    <property type="component" value="Chromosome 10"/>
</dbReference>
<name>A0A9J6FBV2_HAELO</name>
<evidence type="ECO:0000256" key="1">
    <source>
        <dbReference type="SAM" id="MobiDB-lite"/>
    </source>
</evidence>
<sequence length="160" mass="18095">MTPFDSSGKTDMICTSTEVLLQKTINNGRSLPLHNKTYYWPQQLSSQDRPEGPGVGGDATEQQEEEAAQEDVQPQQPPPMGRAARRARQDHTRALIQQAIGTIQATEAGRQRRHEERLAARRQAAEDKRRRHQQLIGALDRGMARIAAAIERRRVFYPDT</sequence>
<gene>
    <name evidence="2" type="ORF">HPB48_006762</name>
</gene>
<reference evidence="2 3" key="1">
    <citation type="journal article" date="2020" name="Cell">
        <title>Large-Scale Comparative Analyses of Tick Genomes Elucidate Their Genetic Diversity and Vector Capacities.</title>
        <authorList>
            <consortium name="Tick Genome and Microbiome Consortium (TIGMIC)"/>
            <person name="Jia N."/>
            <person name="Wang J."/>
            <person name="Shi W."/>
            <person name="Du L."/>
            <person name="Sun Y."/>
            <person name="Zhan W."/>
            <person name="Jiang J.F."/>
            <person name="Wang Q."/>
            <person name="Zhang B."/>
            <person name="Ji P."/>
            <person name="Bell-Sakyi L."/>
            <person name="Cui X.M."/>
            <person name="Yuan T.T."/>
            <person name="Jiang B.G."/>
            <person name="Yang W.F."/>
            <person name="Lam T.T."/>
            <person name="Chang Q.C."/>
            <person name="Ding S.J."/>
            <person name="Wang X.J."/>
            <person name="Zhu J.G."/>
            <person name="Ruan X.D."/>
            <person name="Zhao L."/>
            <person name="Wei J.T."/>
            <person name="Ye R.Z."/>
            <person name="Que T.C."/>
            <person name="Du C.H."/>
            <person name="Zhou Y.H."/>
            <person name="Cheng J.X."/>
            <person name="Dai P.F."/>
            <person name="Guo W.B."/>
            <person name="Han X.H."/>
            <person name="Huang E.J."/>
            <person name="Li L.F."/>
            <person name="Wei W."/>
            <person name="Gao Y.C."/>
            <person name="Liu J.Z."/>
            <person name="Shao H.Z."/>
            <person name="Wang X."/>
            <person name="Wang C.C."/>
            <person name="Yang T.C."/>
            <person name="Huo Q.B."/>
            <person name="Li W."/>
            <person name="Chen H.Y."/>
            <person name="Chen S.E."/>
            <person name="Zhou L.G."/>
            <person name="Ni X.B."/>
            <person name="Tian J.H."/>
            <person name="Sheng Y."/>
            <person name="Liu T."/>
            <person name="Pan Y.S."/>
            <person name="Xia L.Y."/>
            <person name="Li J."/>
            <person name="Zhao F."/>
            <person name="Cao W.C."/>
        </authorList>
    </citation>
    <scope>NUCLEOTIDE SEQUENCE [LARGE SCALE GENOMIC DNA]</scope>
    <source>
        <strain evidence="2">HaeL-2018</strain>
    </source>
</reference>
<organism evidence="2 3">
    <name type="scientific">Haemaphysalis longicornis</name>
    <name type="common">Bush tick</name>
    <dbReference type="NCBI Taxonomy" id="44386"/>
    <lineage>
        <taxon>Eukaryota</taxon>
        <taxon>Metazoa</taxon>
        <taxon>Ecdysozoa</taxon>
        <taxon>Arthropoda</taxon>
        <taxon>Chelicerata</taxon>
        <taxon>Arachnida</taxon>
        <taxon>Acari</taxon>
        <taxon>Parasitiformes</taxon>
        <taxon>Ixodida</taxon>
        <taxon>Ixodoidea</taxon>
        <taxon>Ixodidae</taxon>
        <taxon>Haemaphysalinae</taxon>
        <taxon>Haemaphysalis</taxon>
    </lineage>
</organism>
<evidence type="ECO:0000313" key="3">
    <source>
        <dbReference type="Proteomes" id="UP000821853"/>
    </source>
</evidence>
<evidence type="ECO:0000313" key="2">
    <source>
        <dbReference type="EMBL" id="KAH9363742.1"/>
    </source>
</evidence>